<evidence type="ECO:0000256" key="1">
    <source>
        <dbReference type="SAM" id="MobiDB-lite"/>
    </source>
</evidence>
<name>A0ABN1NME4_9ACTN</name>
<dbReference type="RefSeq" id="WP_343947578.1">
    <property type="nucleotide sequence ID" value="NZ_BAAAHQ010000001.1"/>
</dbReference>
<dbReference type="EMBL" id="BAAAHQ010000001">
    <property type="protein sequence ID" value="GAA0911506.1"/>
    <property type="molecule type" value="Genomic_DNA"/>
</dbReference>
<organism evidence="3 4">
    <name type="scientific">Nonomuraea longicatena</name>
    <dbReference type="NCBI Taxonomy" id="83682"/>
    <lineage>
        <taxon>Bacteria</taxon>
        <taxon>Bacillati</taxon>
        <taxon>Actinomycetota</taxon>
        <taxon>Actinomycetes</taxon>
        <taxon>Streptosporangiales</taxon>
        <taxon>Streptosporangiaceae</taxon>
        <taxon>Nonomuraea</taxon>
    </lineage>
</organism>
<reference evidence="3 4" key="1">
    <citation type="journal article" date="2019" name="Int. J. Syst. Evol. Microbiol.">
        <title>The Global Catalogue of Microorganisms (GCM) 10K type strain sequencing project: providing services to taxonomists for standard genome sequencing and annotation.</title>
        <authorList>
            <consortium name="The Broad Institute Genomics Platform"/>
            <consortium name="The Broad Institute Genome Sequencing Center for Infectious Disease"/>
            <person name="Wu L."/>
            <person name="Ma J."/>
        </authorList>
    </citation>
    <scope>NUCLEOTIDE SEQUENCE [LARGE SCALE GENOMIC DNA]</scope>
    <source>
        <strain evidence="3 4">JCM 11136</strain>
    </source>
</reference>
<feature type="region of interest" description="Disordered" evidence="1">
    <location>
        <begin position="1"/>
        <end position="223"/>
    </location>
</feature>
<protein>
    <submittedName>
        <fullName evidence="3">Uncharacterized protein</fullName>
    </submittedName>
</protein>
<evidence type="ECO:0000313" key="3">
    <source>
        <dbReference type="EMBL" id="GAA0911506.1"/>
    </source>
</evidence>
<sequence length="461" mass="49227">MATENSGAPHLPPSWPEVPASWPDARDEAGGRHGRSTAPGGWPEATPGGWPEVPGREPQQGGRPADPFTDRLSHDPFGTQQPGADPFAQSAGRPDAGRPEQAPEAPRDPLPAWSNLSSPAPWPPAGEQNAPMPPPQPQQGEPMDRTLVHPQPELNRPGANLSRDPSDPDRPFVTAGQISGSRTPPPERQQELWNTVFGEDDDDGDGDRPEERRPRRYEPEDDEQGKPVWVFALAGTVAVGLVGALLWAFLAGPLAAEQPEPVKTPQPPPSKAQGSLPPATKPSFPKIKRYPGTPAPVAGTLADTVSGISVPRLGGTWLLDQRPAVKNTYGYETRQFSKVGAEGYAHVMTSQLPERMSGVYDQEDLEPAIKSVVVDARKRFFPRGNTVKKVGQQAIKRGTSTGLVIAYELTSSQGKATIVAAALNTGAPLPGIVYMSVPEEAANLLPDVNTVLRQLKATNPA</sequence>
<evidence type="ECO:0000313" key="4">
    <source>
        <dbReference type="Proteomes" id="UP001501578"/>
    </source>
</evidence>
<feature type="region of interest" description="Disordered" evidence="1">
    <location>
        <begin position="258"/>
        <end position="282"/>
    </location>
</feature>
<dbReference type="Proteomes" id="UP001501578">
    <property type="component" value="Unassembled WGS sequence"/>
</dbReference>
<gene>
    <name evidence="3" type="ORF">GCM10009560_00780</name>
</gene>
<proteinExistence type="predicted"/>
<keyword evidence="4" id="KW-1185">Reference proteome</keyword>
<evidence type="ECO:0000256" key="2">
    <source>
        <dbReference type="SAM" id="Phobius"/>
    </source>
</evidence>
<accession>A0ABN1NME4</accession>
<keyword evidence="2" id="KW-1133">Transmembrane helix</keyword>
<feature type="compositionally biased region" description="Basic and acidic residues" evidence="1">
    <location>
        <begin position="206"/>
        <end position="218"/>
    </location>
</feature>
<comment type="caution">
    <text evidence="3">The sequence shown here is derived from an EMBL/GenBank/DDBJ whole genome shotgun (WGS) entry which is preliminary data.</text>
</comment>
<keyword evidence="2" id="KW-0472">Membrane</keyword>
<keyword evidence="2" id="KW-0812">Transmembrane</keyword>
<feature type="transmembrane region" description="Helical" evidence="2">
    <location>
        <begin position="228"/>
        <end position="250"/>
    </location>
</feature>